<evidence type="ECO:0000256" key="5">
    <source>
        <dbReference type="ARBA" id="ARBA00023125"/>
    </source>
</evidence>
<dbReference type="Pfam" id="PF03477">
    <property type="entry name" value="ATP-cone"/>
    <property type="match status" value="1"/>
</dbReference>
<proteinExistence type="inferred from homology"/>
<dbReference type="AlphaFoldDB" id="A0A855X4L4"/>
<keyword evidence="3 7" id="KW-0067">ATP-binding</keyword>
<keyword evidence="4 7" id="KW-0805">Transcription regulation</keyword>
<keyword evidence="7" id="KW-0479">Metal-binding</keyword>
<sequence>MRCPQCGHEEDKVVDSRPSQDGRAIRRRRECLKCGGRYTTYEYVEQSALTVLKSDERREPFDRNKVLHGIKLACNKRPVSVKQMESMVDAIEAEIHSTGRNEIPSAEIGEMVIARLREVDEVAYIRFASVYRDFQDMNEFLAEMNKLRRRKPTSPGKPNATEP</sequence>
<evidence type="ECO:0000256" key="6">
    <source>
        <dbReference type="ARBA" id="ARBA00023163"/>
    </source>
</evidence>
<dbReference type="NCBIfam" id="TIGR00244">
    <property type="entry name" value="transcriptional regulator NrdR"/>
    <property type="match status" value="1"/>
</dbReference>
<dbReference type="InterPro" id="IPR003796">
    <property type="entry name" value="RNR_NrdR-like"/>
</dbReference>
<evidence type="ECO:0000256" key="1">
    <source>
        <dbReference type="ARBA" id="ARBA00022491"/>
    </source>
</evidence>
<keyword evidence="2 7" id="KW-0547">Nucleotide-binding</keyword>
<reference evidence="10 11" key="1">
    <citation type="journal article" date="2018" name="ISME J.">
        <title>A methanotrophic archaeon couples anaerobic oxidation of methane to Fe(III) reduction.</title>
        <authorList>
            <person name="Cai C."/>
            <person name="Leu A.O."/>
            <person name="Xie G.J."/>
            <person name="Guo J."/>
            <person name="Feng Y."/>
            <person name="Zhao J.X."/>
            <person name="Tyson G.W."/>
            <person name="Yuan Z."/>
            <person name="Hu S."/>
        </authorList>
    </citation>
    <scope>NUCLEOTIDE SEQUENCE [LARGE SCALE GENOMIC DNA]</scope>
    <source>
        <strain evidence="10">FeB_12</strain>
    </source>
</reference>
<dbReference type="InterPro" id="IPR055173">
    <property type="entry name" value="NrdR-like_N"/>
</dbReference>
<dbReference type="Proteomes" id="UP000250918">
    <property type="component" value="Unassembled WGS sequence"/>
</dbReference>
<dbReference type="GO" id="GO:0005524">
    <property type="term" value="F:ATP binding"/>
    <property type="evidence" value="ECO:0007669"/>
    <property type="project" value="UniProtKB-UniRule"/>
</dbReference>
<evidence type="ECO:0000256" key="4">
    <source>
        <dbReference type="ARBA" id="ARBA00023015"/>
    </source>
</evidence>
<evidence type="ECO:0000256" key="2">
    <source>
        <dbReference type="ARBA" id="ARBA00022741"/>
    </source>
</evidence>
<evidence type="ECO:0000256" key="7">
    <source>
        <dbReference type="HAMAP-Rule" id="MF_00440"/>
    </source>
</evidence>
<protein>
    <recommendedName>
        <fullName evidence="7">Transcriptional repressor NrdR</fullName>
    </recommendedName>
</protein>
<feature type="zinc finger region" evidence="7">
    <location>
        <begin position="3"/>
        <end position="34"/>
    </location>
</feature>
<comment type="caution">
    <text evidence="10">The sequence shown here is derived from an EMBL/GenBank/DDBJ whole genome shotgun (WGS) entry which is preliminary data.</text>
</comment>
<comment type="cofactor">
    <cofactor evidence="7">
        <name>Zn(2+)</name>
        <dbReference type="ChEBI" id="CHEBI:29105"/>
    </cofactor>
    <text evidence="7">Binds 1 zinc ion.</text>
</comment>
<dbReference type="HAMAP" id="MF_00440">
    <property type="entry name" value="NrdR"/>
    <property type="match status" value="1"/>
</dbReference>
<evidence type="ECO:0000256" key="3">
    <source>
        <dbReference type="ARBA" id="ARBA00022840"/>
    </source>
</evidence>
<keyword evidence="7" id="KW-0862">Zinc</keyword>
<comment type="similarity">
    <text evidence="7">Belongs to the NrdR family.</text>
</comment>
<evidence type="ECO:0000259" key="9">
    <source>
        <dbReference type="PROSITE" id="PS51161"/>
    </source>
</evidence>
<feature type="compositionally biased region" description="Basic and acidic residues" evidence="8">
    <location>
        <begin position="7"/>
        <end position="22"/>
    </location>
</feature>
<feature type="region of interest" description="Disordered" evidence="8">
    <location>
        <begin position="1"/>
        <end position="22"/>
    </location>
</feature>
<dbReference type="Pfam" id="PF22811">
    <property type="entry name" value="Zn_ribbon_NrdR"/>
    <property type="match status" value="1"/>
</dbReference>
<evidence type="ECO:0000313" key="10">
    <source>
        <dbReference type="EMBL" id="PWB70943.1"/>
    </source>
</evidence>
<evidence type="ECO:0000256" key="8">
    <source>
        <dbReference type="SAM" id="MobiDB-lite"/>
    </source>
</evidence>
<dbReference type="PANTHER" id="PTHR30455">
    <property type="entry name" value="TRANSCRIPTIONAL REPRESSOR NRDR"/>
    <property type="match status" value="1"/>
</dbReference>
<keyword evidence="5 7" id="KW-0238">DNA-binding</keyword>
<feature type="domain" description="ATP-cone" evidence="9">
    <location>
        <begin position="49"/>
        <end position="139"/>
    </location>
</feature>
<dbReference type="GO" id="GO:0003677">
    <property type="term" value="F:DNA binding"/>
    <property type="evidence" value="ECO:0007669"/>
    <property type="project" value="UniProtKB-KW"/>
</dbReference>
<evidence type="ECO:0000313" key="11">
    <source>
        <dbReference type="Proteomes" id="UP000250918"/>
    </source>
</evidence>
<dbReference type="GO" id="GO:0008270">
    <property type="term" value="F:zinc ion binding"/>
    <property type="evidence" value="ECO:0007669"/>
    <property type="project" value="UniProtKB-UniRule"/>
</dbReference>
<keyword evidence="7" id="KW-0863">Zinc-finger</keyword>
<organism evidence="10 11">
    <name type="scientific">candidate division GN15 bacterium</name>
    <dbReference type="NCBI Taxonomy" id="2072418"/>
    <lineage>
        <taxon>Bacteria</taxon>
        <taxon>candidate division GN15</taxon>
    </lineage>
</organism>
<dbReference type="InterPro" id="IPR005144">
    <property type="entry name" value="ATP-cone_dom"/>
</dbReference>
<name>A0A855X4L4_9BACT</name>
<keyword evidence="6 7" id="KW-0804">Transcription</keyword>
<gene>
    <name evidence="7" type="primary">nrdR</name>
    <name evidence="10" type="ORF">C3F09_08415</name>
</gene>
<keyword evidence="1 7" id="KW-0678">Repressor</keyword>
<dbReference type="PROSITE" id="PS51161">
    <property type="entry name" value="ATP_CONE"/>
    <property type="match status" value="1"/>
</dbReference>
<dbReference type="GO" id="GO:0045892">
    <property type="term" value="P:negative regulation of DNA-templated transcription"/>
    <property type="evidence" value="ECO:0007669"/>
    <property type="project" value="UniProtKB-UniRule"/>
</dbReference>
<comment type="function">
    <text evidence="7">Negatively regulates transcription of bacterial ribonucleotide reductase nrd genes and operons by binding to NrdR-boxes.</text>
</comment>
<accession>A0A855X4L4</accession>
<dbReference type="PANTHER" id="PTHR30455:SF2">
    <property type="entry name" value="TRANSCRIPTIONAL REPRESSOR NRDR"/>
    <property type="match status" value="1"/>
</dbReference>
<dbReference type="EMBL" id="PQAP01000129">
    <property type="protein sequence ID" value="PWB70943.1"/>
    <property type="molecule type" value="Genomic_DNA"/>
</dbReference>